<dbReference type="AlphaFoldDB" id="A0A0F9MKJ9"/>
<proteinExistence type="predicted"/>
<name>A0A0F9MKJ9_9ZZZZ</name>
<protein>
    <submittedName>
        <fullName evidence="1">Uncharacterized protein</fullName>
    </submittedName>
</protein>
<accession>A0A0F9MKJ9</accession>
<organism evidence="1">
    <name type="scientific">marine sediment metagenome</name>
    <dbReference type="NCBI Taxonomy" id="412755"/>
    <lineage>
        <taxon>unclassified sequences</taxon>
        <taxon>metagenomes</taxon>
        <taxon>ecological metagenomes</taxon>
    </lineage>
</organism>
<reference evidence="1" key="1">
    <citation type="journal article" date="2015" name="Nature">
        <title>Complex archaea that bridge the gap between prokaryotes and eukaryotes.</title>
        <authorList>
            <person name="Spang A."/>
            <person name="Saw J.H."/>
            <person name="Jorgensen S.L."/>
            <person name="Zaremba-Niedzwiedzka K."/>
            <person name="Martijn J."/>
            <person name="Lind A.E."/>
            <person name="van Eijk R."/>
            <person name="Schleper C."/>
            <person name="Guy L."/>
            <person name="Ettema T.J."/>
        </authorList>
    </citation>
    <scope>NUCLEOTIDE SEQUENCE</scope>
</reference>
<gene>
    <name evidence="1" type="ORF">LCGC14_1063220</name>
</gene>
<comment type="caution">
    <text evidence="1">The sequence shown here is derived from an EMBL/GenBank/DDBJ whole genome shotgun (WGS) entry which is preliminary data.</text>
</comment>
<sequence length="110" mass="12726">MTSLPEERFIMKEENPNQWIDKGLYFFSWEKTRKKAQAIWLKNTLLLPQRVKSNSDQGFALLSSGEEPCPLSLSHGFFTIQPSPSVSIGTTLFFPLFSVREKVAYRLFFC</sequence>
<evidence type="ECO:0000313" key="1">
    <source>
        <dbReference type="EMBL" id="KKN07805.1"/>
    </source>
</evidence>
<dbReference type="EMBL" id="LAZR01004525">
    <property type="protein sequence ID" value="KKN07805.1"/>
    <property type="molecule type" value="Genomic_DNA"/>
</dbReference>